<sequence>MKLRQIKKRIYSYENYYRRFFSYKIKSRSIRNKIKYFSYASQRKKIAKND</sequence>
<dbReference type="EMBL" id="LSDC01000053">
    <property type="protein sequence ID" value="KXB60541.1"/>
    <property type="molecule type" value="Genomic_DNA"/>
</dbReference>
<evidence type="ECO:0000313" key="2">
    <source>
        <dbReference type="Proteomes" id="UP000070355"/>
    </source>
</evidence>
<evidence type="ECO:0000313" key="1">
    <source>
        <dbReference type="EMBL" id="KXB60541.1"/>
    </source>
</evidence>
<dbReference type="PATRIC" id="fig|1379.3.peg.754"/>
<gene>
    <name evidence="1" type="ORF">HMPREF3186_00772</name>
</gene>
<name>A0A133ZYP5_9BACL</name>
<dbReference type="STRING" id="1379.HMPREF3186_00772"/>
<reference evidence="2" key="1">
    <citation type="submission" date="2016-01" db="EMBL/GenBank/DDBJ databases">
        <authorList>
            <person name="Mitreva M."/>
            <person name="Pepin K.H."/>
            <person name="Mihindukulasuriya K.A."/>
            <person name="Fulton R."/>
            <person name="Fronick C."/>
            <person name="O'Laughlin M."/>
            <person name="Miner T."/>
            <person name="Herter B."/>
            <person name="Rosa B.A."/>
            <person name="Cordes M."/>
            <person name="Tomlinson C."/>
            <person name="Wollam A."/>
            <person name="Palsikar V.B."/>
            <person name="Mardis E.R."/>
            <person name="Wilson R.K."/>
        </authorList>
    </citation>
    <scope>NUCLEOTIDE SEQUENCE [LARGE SCALE GENOMIC DNA]</scope>
    <source>
        <strain evidence="2">DNF01167</strain>
    </source>
</reference>
<organism evidence="1 2">
    <name type="scientific">Gemella haemolysans</name>
    <dbReference type="NCBI Taxonomy" id="1379"/>
    <lineage>
        <taxon>Bacteria</taxon>
        <taxon>Bacillati</taxon>
        <taxon>Bacillota</taxon>
        <taxon>Bacilli</taxon>
        <taxon>Bacillales</taxon>
        <taxon>Gemellaceae</taxon>
        <taxon>Gemella</taxon>
    </lineage>
</organism>
<proteinExistence type="predicted"/>
<accession>A0A133ZYP5</accession>
<dbReference type="AlphaFoldDB" id="A0A133ZYP5"/>
<comment type="caution">
    <text evidence="1">The sequence shown here is derived from an EMBL/GenBank/DDBJ whole genome shotgun (WGS) entry which is preliminary data.</text>
</comment>
<protein>
    <submittedName>
        <fullName evidence="1">Uncharacterized protein</fullName>
    </submittedName>
</protein>
<dbReference type="Proteomes" id="UP000070355">
    <property type="component" value="Unassembled WGS sequence"/>
</dbReference>